<accession>A0ACC3SPX0</accession>
<proteinExistence type="predicted"/>
<sequence>MAGHTLKNLVSRRRRASGEEEDDESVTMVDDSQSEGSVPSDLDAEADGEASEISDTDATEHAASESARDQSPEADRKSKSKSKRSRKPKQVKDEPSTSISQETKATFTATADTQAMMNGIRIGEAGAQADVVDFETVGEQVTAKPTTSNTQPSIARSESMADRRRREHEEYKKKHDTDPTFIPNRGNFFMHDPRTPDQRGFAPSGRGRGRGRGFVGGPFSPAAQMAQAEKAADAPWAHDLHETLNEPNHRSGAPGAPVRAIDSPQAAAIAGSDPVPKAPISAQRPLNFSSTIQLGIVQLRVNLPGMKAMIPFTGVPIKAHTRLPDHRPPLRRDKPVRVSLPDHEPRYVFPSPDRSFIFIPRALRPNQQGLGRGRGSFGGFGGFGGYASRRTSVYGGSVYAPSVMSRRSSLAHEISRESAFSPTGSVGTRHSMSRPVVRLPQGVPYHSNAVSPAGSMSARAPQGYPLPQKPAVTHYPEDVTMHQPRPQKTISVTGIESPASLALHAPQQQNQIPFQNQLPQHISENPNSQPGAESAPPAFYPQQYPYPGQVSTGTPLSNIPERAIHAQPFQPPAAAYGQPAYYPYAQPGYYYPPQGMPMRSGVPASFKIPSLLTLNRAAKAKLKLRLKVSITPDPNVEVSTEEPAEMDDTSKSAQEPVIARTPLYMAPRDYSTAFDRRSVGSGIFQFRESRPAQASSDTTTLAEAEAPVPRPFTASTASGSGPFTASNNDFWSTVANPGAQRELALRTRPAIFTSSIPTCFKPAVESTELTLMEKSLLPAGRNVRHHAICDGCDESIFGVRHKCFNCPDFDYCGDCIGSARSTHPQHRFATLYEPLQGAVYSQDVRHYGIYCDGPLCKSVKTAIRGIRYKCVVCHDTDFCANCEALPGNHHNKTHPLIKFKTPVNNLTISTTNESQSGVVTRLGDQSTQAPSPERVATPAAASPNATTPVQTVAETKPSVDAKTEVSSITPAVGSLHPSLSTPAPKPAELDAQFLHDTIPDGKAVAPNTRFTQVWTIRNPGPHEWPAGCSVRFTGGDNMLNVDNAHAASVTDMNNATESNVVGRPVSVGEQIAFKVIMKAPERVGRAISYWRLKTADGTPFGHRLWCDIIVKSEQESESKLAAPAAVGPPKPAAFRPPQWSTMPLPPSYQLSRSNMSRAEALRQHHSRLMREQSGPYMVRNPADETTPVRQFMPPHQVNAQSYYKQYQERMHALRASQTEQVARMRQARDEQVRKQQQHKANGTESSAMALHGDWAKKMEELVTAMVVKQDEKVQTTGESEKDDAAANETEKNETGETETEKKLEGSQMIFPTLDKESPANSTYQSMTSSSTDKATGKAAYVEDEETGEKVAEATHNDETTTREPISPMSSPSISEKEVVGPSEIASSSDEAFEDVTDDLEVLSADEESEDDGFLTDEEYDILDASDQETVASSI</sequence>
<name>A0ACC3SPX0_9PEZI</name>
<evidence type="ECO:0000313" key="2">
    <source>
        <dbReference type="Proteomes" id="UP001320706"/>
    </source>
</evidence>
<dbReference type="EMBL" id="JAMKPW020000003">
    <property type="protein sequence ID" value="KAK8219775.1"/>
    <property type="molecule type" value="Genomic_DNA"/>
</dbReference>
<gene>
    <name evidence="1" type="ORF">M8818_000749</name>
</gene>
<keyword evidence="2" id="KW-1185">Reference proteome</keyword>
<reference evidence="1" key="1">
    <citation type="submission" date="2024-02" db="EMBL/GenBank/DDBJ databases">
        <title>Metagenome Assembled Genome of Zalaria obscura JY119.</title>
        <authorList>
            <person name="Vighnesh L."/>
            <person name="Jagadeeshwari U."/>
            <person name="Venkata Ramana C."/>
            <person name="Sasikala C."/>
        </authorList>
    </citation>
    <scope>NUCLEOTIDE SEQUENCE</scope>
    <source>
        <strain evidence="1">JY119</strain>
    </source>
</reference>
<protein>
    <submittedName>
        <fullName evidence="1">Uncharacterized protein</fullName>
    </submittedName>
</protein>
<dbReference type="Proteomes" id="UP001320706">
    <property type="component" value="Unassembled WGS sequence"/>
</dbReference>
<evidence type="ECO:0000313" key="1">
    <source>
        <dbReference type="EMBL" id="KAK8219775.1"/>
    </source>
</evidence>
<comment type="caution">
    <text evidence="1">The sequence shown here is derived from an EMBL/GenBank/DDBJ whole genome shotgun (WGS) entry which is preliminary data.</text>
</comment>
<organism evidence="1 2">
    <name type="scientific">Zalaria obscura</name>
    <dbReference type="NCBI Taxonomy" id="2024903"/>
    <lineage>
        <taxon>Eukaryota</taxon>
        <taxon>Fungi</taxon>
        <taxon>Dikarya</taxon>
        <taxon>Ascomycota</taxon>
        <taxon>Pezizomycotina</taxon>
        <taxon>Dothideomycetes</taxon>
        <taxon>Dothideomycetidae</taxon>
        <taxon>Dothideales</taxon>
        <taxon>Zalariaceae</taxon>
        <taxon>Zalaria</taxon>
    </lineage>
</organism>